<dbReference type="EMBL" id="JARBHB010000002">
    <property type="protein sequence ID" value="KAJ8891985.1"/>
    <property type="molecule type" value="Genomic_DNA"/>
</dbReference>
<proteinExistence type="predicted"/>
<feature type="region of interest" description="Disordered" evidence="1">
    <location>
        <begin position="477"/>
        <end position="505"/>
    </location>
</feature>
<evidence type="ECO:0000313" key="2">
    <source>
        <dbReference type="EMBL" id="KAJ8891985.1"/>
    </source>
</evidence>
<comment type="caution">
    <text evidence="2">The sequence shown here is derived from an EMBL/GenBank/DDBJ whole genome shotgun (WGS) entry which is preliminary data.</text>
</comment>
<gene>
    <name evidence="2" type="ORF">PR048_004550</name>
</gene>
<dbReference type="Gene3D" id="1.25.10.10">
    <property type="entry name" value="Leucine-rich Repeat Variant"/>
    <property type="match status" value="1"/>
</dbReference>
<sequence>MEDPRENPLTRGTSRTCENPGTTPPGLEPGSLGCKRLPLVHMLLDTSWITPAQSSPSALIADNQCAVDIAIFVHKTAESSLQLLTSESVRHVRRVGRASAFTGEYWSRVAVSSREDAAKVTSLIRLRKAVRLRVRRSIPEHEIARHPSSPGLQSLEFSPRRRNAKHARGAAYSALPLRISLKALHCEIWAALNSDILRADEGVWGEYGAAEILKGGGNGRSPRKPADKHHLLAQFPHAKIRERPGRGLSQPLVHTVYDNSWRTVAQSSPSTATVDYQCKVDICIFVHKTVESSPQVSELANFSGLYLCNTVSGDRAVRSLASRLALEKRGGRDACDTAFPSGPLQLFVALCILESHSVALQGQPCLRAPHLMGLTAAQVARAGRNCTCTTMRGAAARARHNSPFREGRGAAQRFVVARPAPLHRNCPRAGLFPLLTPAHSQPLNCTLVPLQRILTTGVLRTDEGEARVAWSRAGIKGGRNGRSLRKHARPTASSGTIPMCGNPGATPPGIELGSSLWESKAAVAERLACSPPAKSNRVQPSGGSLPDFASGGRAGRCSWSAGFLGDLTFPRSFIPALLHTHLTSPSSALKTSIFKTRSDVAVPLTWAYPFSDCMREALGTGLVPVWLLHGAKGSLSDELTSLLKDCSRSTPAPCGCLQKLKGERYRLNVVVSELRAAASVEYQTALVAFVNCLIISTPQLKDRIRIRNEFVEVVLQVINSVRLPHRHVAKRCEIGTYLLVEQNKLTLIQFWHKQVLFASRRTLSPPEGRRLCSPKVGCGADRCRLQFDTPLFYYMLFTVKSGGECQDWVMGPACLSPLPLSSVQTSPPGRATLTQRLCFVRRSQAAAGSRRPQVSVAVAVQLFASALVADWRFLFQP</sequence>
<dbReference type="SUPFAM" id="SSF48371">
    <property type="entry name" value="ARM repeat"/>
    <property type="match status" value="1"/>
</dbReference>
<name>A0ABQ9I6R6_9NEOP</name>
<protein>
    <submittedName>
        <fullName evidence="2">Uncharacterized protein</fullName>
    </submittedName>
</protein>
<feature type="compositionally biased region" description="Polar residues" evidence="1">
    <location>
        <begin position="10"/>
        <end position="21"/>
    </location>
</feature>
<dbReference type="PANTHER" id="PTHR46345:SF8">
    <property type="entry name" value="FORMIN 3, ISOFORM B"/>
    <property type="match status" value="1"/>
</dbReference>
<accession>A0ABQ9I6R6</accession>
<evidence type="ECO:0000313" key="3">
    <source>
        <dbReference type="Proteomes" id="UP001159363"/>
    </source>
</evidence>
<keyword evidence="3" id="KW-1185">Reference proteome</keyword>
<evidence type="ECO:0000256" key="1">
    <source>
        <dbReference type="SAM" id="MobiDB-lite"/>
    </source>
</evidence>
<dbReference type="Proteomes" id="UP001159363">
    <property type="component" value="Chromosome 2"/>
</dbReference>
<dbReference type="InterPro" id="IPR016024">
    <property type="entry name" value="ARM-type_fold"/>
</dbReference>
<organism evidence="2 3">
    <name type="scientific">Dryococelus australis</name>
    <dbReference type="NCBI Taxonomy" id="614101"/>
    <lineage>
        <taxon>Eukaryota</taxon>
        <taxon>Metazoa</taxon>
        <taxon>Ecdysozoa</taxon>
        <taxon>Arthropoda</taxon>
        <taxon>Hexapoda</taxon>
        <taxon>Insecta</taxon>
        <taxon>Pterygota</taxon>
        <taxon>Neoptera</taxon>
        <taxon>Polyneoptera</taxon>
        <taxon>Phasmatodea</taxon>
        <taxon>Verophasmatodea</taxon>
        <taxon>Anareolatae</taxon>
        <taxon>Phasmatidae</taxon>
        <taxon>Eurycanthinae</taxon>
        <taxon>Dryococelus</taxon>
    </lineage>
</organism>
<dbReference type="InterPro" id="IPR011989">
    <property type="entry name" value="ARM-like"/>
</dbReference>
<reference evidence="2 3" key="1">
    <citation type="submission" date="2023-02" db="EMBL/GenBank/DDBJ databases">
        <title>LHISI_Scaffold_Assembly.</title>
        <authorList>
            <person name="Stuart O.P."/>
            <person name="Cleave R."/>
            <person name="Magrath M.J.L."/>
            <person name="Mikheyev A.S."/>
        </authorList>
    </citation>
    <scope>NUCLEOTIDE SEQUENCE [LARGE SCALE GENOMIC DNA]</scope>
    <source>
        <strain evidence="2">Daus_M_001</strain>
        <tissue evidence="2">Leg muscle</tissue>
    </source>
</reference>
<feature type="region of interest" description="Disordered" evidence="1">
    <location>
        <begin position="1"/>
        <end position="30"/>
    </location>
</feature>
<dbReference type="PANTHER" id="PTHR46345">
    <property type="entry name" value="INVERTED FORMIN-2"/>
    <property type="match status" value="1"/>
</dbReference>